<evidence type="ECO:0000259" key="3">
    <source>
        <dbReference type="PROSITE" id="PS50174"/>
    </source>
</evidence>
<feature type="compositionally biased region" description="Basic residues" evidence="2">
    <location>
        <begin position="46"/>
        <end position="55"/>
    </location>
</feature>
<name>A0A9Q3H343_9BASI</name>
<dbReference type="SMART" id="SM00443">
    <property type="entry name" value="G_patch"/>
    <property type="match status" value="1"/>
</dbReference>
<dbReference type="InterPro" id="IPR022783">
    <property type="entry name" value="GCFC_dom"/>
</dbReference>
<dbReference type="Pfam" id="PF01585">
    <property type="entry name" value="G-patch"/>
    <property type="match status" value="1"/>
</dbReference>
<feature type="compositionally biased region" description="Basic and acidic residues" evidence="2">
    <location>
        <begin position="74"/>
        <end position="83"/>
    </location>
</feature>
<feature type="region of interest" description="Disordered" evidence="2">
    <location>
        <begin position="1"/>
        <end position="172"/>
    </location>
</feature>
<dbReference type="InterPro" id="IPR000467">
    <property type="entry name" value="G_patch_dom"/>
</dbReference>
<sequence length="1021" mass="116270">MARKRNVLLDESDLDSSSNSDDDEIEFNDRDLQDEHSLFDDPYQLKRGKRRKKNNYKSQSIYGVFDNDNQELENSSKKSDKRLSRPQVFVKSSATTSETKQESAQNDEIVTSSGPDSEDSDTSNPDENLSDQKIREDDEEEEEANPLEPSQGGTSAKIGVGHSKPGLGTSASNSDFRALLQAGTQSNIRLGSRGSKASSTKISSGIGFASFSESGVATEASAQNDDEKSVPRRSFLGVQPSDINQPVQTKKPISKTEQKHFEKLARDKTSSVALKMLQKMGWKTGTGLGMQAEGIVTPIESKARPKGMGLSYQGFEEKTEQAKEEARRSGKLVDSQDNRSQLQKKSKASHSAREAWKSKPKTQRKAKVVSKTYEQIISEFAKDSENAFIDPDVGEIIDLTGRKLPNLNTTLTGHYKGPTLDEKEHRLPELMHNLSLICDMAKGNLLHLVKEGQAIRQKHEHLEKSQKTSEALLKIQQQNLANIKKIVNLSNQTKVTYLKILDSIVDTTTAGEICEMISQFDDSFYELMGFFSDVQSLEYESLKLDEIVVCALAPILRQIWNRWHVLKQPDLSVTELKRYKKCFRLANNAEVLRDEVEQDIYQHPLFNNVYDTPTIRSTNRKMSAFECLIWNDWLPKIRSTVNNWSPYQCYDMLSVYTSWKPILPQFVHDNFLDQLIIPKLISCIENWDFIERPGQFHSTRKGSSRVSLHLFVFPWLEHIDSYRGGLLLAEVKLKLANWLKSWKYTSAESVEEKLMLQDLLVWKQDVYKRRDWDKMMLKTVAPNLSTYLHSNMTINPKKQELRPFEVMLDWCQLISNEEMLTQLLTAQFFSKWMETLWIWLASPAANAEQIAQWYNWWKSLFPDHLQEASVVNLGFARGQELMNEAHSLASVGADLKTKLPRPDLAKRPLVTVRSKNYESPGHQSQTNKLQKNSARTTEVTFRSIVEEEATKMNLFVIPLGKSLQSNGMSLFRVSNQYDGKSGLIISISDDVVFIKQKDNQTGKEEWEPILVEDMLKQAANL</sequence>
<dbReference type="PROSITE" id="PS50174">
    <property type="entry name" value="G_PATCH"/>
    <property type="match status" value="1"/>
</dbReference>
<dbReference type="Proteomes" id="UP000765509">
    <property type="component" value="Unassembled WGS sequence"/>
</dbReference>
<evidence type="ECO:0000256" key="2">
    <source>
        <dbReference type="SAM" id="MobiDB-lite"/>
    </source>
</evidence>
<evidence type="ECO:0000313" key="5">
    <source>
        <dbReference type="Proteomes" id="UP000765509"/>
    </source>
</evidence>
<dbReference type="AlphaFoldDB" id="A0A9Q3H343"/>
<feature type="compositionally biased region" description="Polar residues" evidence="2">
    <location>
        <begin position="214"/>
        <end position="223"/>
    </location>
</feature>
<dbReference type="PANTHER" id="PTHR23329:SF1">
    <property type="entry name" value="TUFTELIN-INTERACTING PROTEIN 11"/>
    <property type="match status" value="1"/>
</dbReference>
<evidence type="ECO:0000256" key="1">
    <source>
        <dbReference type="ARBA" id="ARBA00010900"/>
    </source>
</evidence>
<evidence type="ECO:0000313" key="4">
    <source>
        <dbReference type="EMBL" id="MBW0490133.1"/>
    </source>
</evidence>
<dbReference type="GO" id="GO:0071008">
    <property type="term" value="C:U2-type post-mRNA release spliceosomal complex"/>
    <property type="evidence" value="ECO:0007669"/>
    <property type="project" value="TreeGrafter"/>
</dbReference>
<protein>
    <recommendedName>
        <fullName evidence="3">G-patch domain-containing protein</fullName>
    </recommendedName>
</protein>
<accession>A0A9Q3H343</accession>
<dbReference type="GO" id="GO:0003676">
    <property type="term" value="F:nucleic acid binding"/>
    <property type="evidence" value="ECO:0007669"/>
    <property type="project" value="InterPro"/>
</dbReference>
<feature type="region of interest" description="Disordered" evidence="2">
    <location>
        <begin position="214"/>
        <end position="268"/>
    </location>
</feature>
<organism evidence="4 5">
    <name type="scientific">Austropuccinia psidii MF-1</name>
    <dbReference type="NCBI Taxonomy" id="1389203"/>
    <lineage>
        <taxon>Eukaryota</taxon>
        <taxon>Fungi</taxon>
        <taxon>Dikarya</taxon>
        <taxon>Basidiomycota</taxon>
        <taxon>Pucciniomycotina</taxon>
        <taxon>Pucciniomycetes</taxon>
        <taxon>Pucciniales</taxon>
        <taxon>Sphaerophragmiaceae</taxon>
        <taxon>Austropuccinia</taxon>
    </lineage>
</organism>
<dbReference type="InterPro" id="IPR045211">
    <property type="entry name" value="TFP11/STIP/Ntr1"/>
</dbReference>
<dbReference type="GO" id="GO:0000390">
    <property type="term" value="P:spliceosomal complex disassembly"/>
    <property type="evidence" value="ECO:0007669"/>
    <property type="project" value="InterPro"/>
</dbReference>
<feature type="compositionally biased region" description="Polar residues" evidence="2">
    <location>
        <begin position="90"/>
        <end position="115"/>
    </location>
</feature>
<dbReference type="OrthoDB" id="4822at2759"/>
<feature type="compositionally biased region" description="Basic and acidic residues" evidence="2">
    <location>
        <begin position="254"/>
        <end position="268"/>
    </location>
</feature>
<feature type="compositionally biased region" description="Basic and acidic residues" evidence="2">
    <location>
        <begin position="316"/>
        <end position="328"/>
    </location>
</feature>
<comment type="caution">
    <text evidence="4">The sequence shown here is derived from an EMBL/GenBank/DDBJ whole genome shotgun (WGS) entry which is preliminary data.</text>
</comment>
<proteinExistence type="inferred from homology"/>
<comment type="similarity">
    <text evidence="1">Belongs to the TFP11/STIP family.</text>
</comment>
<dbReference type="Pfam" id="PF07842">
    <property type="entry name" value="GCFC"/>
    <property type="match status" value="1"/>
</dbReference>
<feature type="region of interest" description="Disordered" evidence="2">
    <location>
        <begin position="316"/>
        <end position="364"/>
    </location>
</feature>
<feature type="domain" description="G-patch" evidence="3">
    <location>
        <begin position="269"/>
        <end position="315"/>
    </location>
</feature>
<gene>
    <name evidence="4" type="ORF">O181_029848</name>
</gene>
<reference evidence="4" key="1">
    <citation type="submission" date="2021-03" db="EMBL/GenBank/DDBJ databases">
        <title>Draft genome sequence of rust myrtle Austropuccinia psidii MF-1, a brazilian biotype.</title>
        <authorList>
            <person name="Quecine M.C."/>
            <person name="Pachon D.M.R."/>
            <person name="Bonatelli M.L."/>
            <person name="Correr F.H."/>
            <person name="Franceschini L.M."/>
            <person name="Leite T.F."/>
            <person name="Margarido G.R.A."/>
            <person name="Almeida C.A."/>
            <person name="Ferrarezi J.A."/>
            <person name="Labate C.A."/>
        </authorList>
    </citation>
    <scope>NUCLEOTIDE SEQUENCE</scope>
    <source>
        <strain evidence="4">MF-1</strain>
    </source>
</reference>
<dbReference type="EMBL" id="AVOT02010428">
    <property type="protein sequence ID" value="MBW0490133.1"/>
    <property type="molecule type" value="Genomic_DNA"/>
</dbReference>
<feature type="compositionally biased region" description="Basic and acidic residues" evidence="2">
    <location>
        <begin position="27"/>
        <end position="39"/>
    </location>
</feature>
<keyword evidence="5" id="KW-1185">Reference proteome</keyword>
<feature type="compositionally biased region" description="Acidic residues" evidence="2">
    <location>
        <begin position="10"/>
        <end position="26"/>
    </location>
</feature>
<dbReference type="PANTHER" id="PTHR23329">
    <property type="entry name" value="TUFTELIN-INTERACTING PROTEIN 11-RELATED"/>
    <property type="match status" value="1"/>
</dbReference>